<evidence type="ECO:0000313" key="4">
    <source>
        <dbReference type="EMBL" id="KAK8015566.1"/>
    </source>
</evidence>
<accession>A0ABR1RKQ7</accession>
<protein>
    <submittedName>
        <fullName evidence="4">Filamentation protein</fullName>
    </submittedName>
</protein>
<dbReference type="Proteomes" id="UP001396898">
    <property type="component" value="Unassembled WGS sequence"/>
</dbReference>
<dbReference type="InterPro" id="IPR019734">
    <property type="entry name" value="TPR_rpt"/>
</dbReference>
<dbReference type="PANTHER" id="PTHR23083">
    <property type="entry name" value="TETRATRICOPEPTIDE REPEAT PROTEIN, TPR"/>
    <property type="match status" value="1"/>
</dbReference>
<dbReference type="SUPFAM" id="SSF48452">
    <property type="entry name" value="TPR-like"/>
    <property type="match status" value="1"/>
</dbReference>
<evidence type="ECO:0000256" key="1">
    <source>
        <dbReference type="ARBA" id="ARBA00002550"/>
    </source>
</evidence>
<feature type="compositionally biased region" description="Polar residues" evidence="3">
    <location>
        <begin position="825"/>
        <end position="835"/>
    </location>
</feature>
<sequence length="1222" mass="134545">MSNPVKGERYLAQLEDARCEGRWDAVPELVRKVRKHAPNRACLATTAETECAITKEQGKQSSRPTTALPPDNAAIAEQLQKLQSALAGESTHLEDRFQAQVCIGWTYWALSDYSTAAAQLHEGSDQGYQQFEASETATSEWTKVCALKATYLKANCLSRDNERPPALAVFETSLPSLSKIWEGEKGRKELQFWAELFLTEYCMLHAQSLEQGEKTLEDPNSLAPFRTWATYWDTSRTQSTSVTGGQGFRDAVPRRRVWYEYYGAISAILRQDLPFPTGFVDKVPEDDASARNQLRTELKKVEAAYEALLLTETTFPRADEEREEVELFVHTVMVNWTILSGREWDEHDLGIGGKEGLSRGTLDILYKAATKTFHSTAILRHLFTVHLSVADFDLAFKALDSYLEIVKKGKARVDKTGHPEPSLDDDATVLETLSKAITALCKYGFQDEAEKARELGDELEEMLEKLPGPLPKVDEQIPTLTEETEDGEPLHPRIPAHVNALAWQAIGLAQAQWSRKTYSAVSRVEAQEKAIRCFQKSLNPDTGNPTDVRTLFALGLLLAEQRKLSAAIDFVKAALMSNKKAGNQGSPSEAYWRERSLIPLWHLLSLLLSARQEYVMAARACEGAFEQFDDPTVLFGSENAEGAYRSEHLNEVEAAQAGDPKTHGLVDDMDDLEKEGIIEIKMTQLALLELLEGPEVAVNASHELLVLYTRLFGSMQARLPSAEPERRNSISVPKSDGEAAKTRRASIFSTKSKTARRASVADNQDMSRPQTAGSTIAAQPTIQVTKENGDSSDWNSHKSSGSVRSRHRSGSTKRGGSLRKKRDSVGSTQQRSASNADAPVPHKPSVLDGDAYFTPLGETPAGDRPDFFSWSSKNHISSSQSLSAGRGLQRYDSTSSARGSTKGEEAVILESLSAPNTLPAIHFPKAQVDRQRLGVLIKVWLMIAGFYRRADMWQDSHGALEEAKKLVDSLQAEIAKDTTNAISLTHPGWGGKKSVEELWSDVRSEMAYLFVGEGAPYKARAQFEEALMHYPNHPAAIVGLSNILLDVYNEKLLPTPTIPELNLPDGSPANLSSAGENPKTLPHHPRVGGDLPTLPSTTLGLGGSITDDPLSQNTANKAAGPVTNYKQASPSMIEELPAPYKAVSLPLVDRLAARDRAYGLLTTLTKLGTGWNYSDAWFALARAHEESGQVDKAKEALWWCVELEEGMGVREWTCVGIGGYVL</sequence>
<dbReference type="SMART" id="SM00028">
    <property type="entry name" value="TPR"/>
    <property type="match status" value="3"/>
</dbReference>
<name>A0ABR1RKQ7_9PEZI</name>
<feature type="region of interest" description="Disordered" evidence="3">
    <location>
        <begin position="1057"/>
        <end position="1121"/>
    </location>
</feature>
<reference evidence="4 5" key="1">
    <citation type="submission" date="2023-01" db="EMBL/GenBank/DDBJ databases">
        <title>Analysis of 21 Apiospora genomes using comparative genomics revels a genus with tremendous synthesis potential of carbohydrate active enzymes and secondary metabolites.</title>
        <authorList>
            <person name="Sorensen T."/>
        </authorList>
    </citation>
    <scope>NUCLEOTIDE SEQUENCE [LARGE SCALE GENOMIC DNA]</scope>
    <source>
        <strain evidence="4 5">CBS 20057</strain>
    </source>
</reference>
<dbReference type="EMBL" id="JAQQWI010000012">
    <property type="protein sequence ID" value="KAK8015566.1"/>
    <property type="molecule type" value="Genomic_DNA"/>
</dbReference>
<dbReference type="InterPro" id="IPR051722">
    <property type="entry name" value="Endocytosis_PI4K-reg_protein"/>
</dbReference>
<evidence type="ECO:0000313" key="5">
    <source>
        <dbReference type="Proteomes" id="UP001396898"/>
    </source>
</evidence>
<dbReference type="Gene3D" id="1.25.40.10">
    <property type="entry name" value="Tetratricopeptide repeat domain"/>
    <property type="match status" value="2"/>
</dbReference>
<feature type="region of interest" description="Disordered" evidence="3">
    <location>
        <begin position="877"/>
        <end position="902"/>
    </location>
</feature>
<dbReference type="InterPro" id="IPR011990">
    <property type="entry name" value="TPR-like_helical_dom_sf"/>
</dbReference>
<keyword evidence="5" id="KW-1185">Reference proteome</keyword>
<gene>
    <name evidence="4" type="ORF">PG991_008454</name>
</gene>
<comment type="similarity">
    <text evidence="2">Belongs to the YPP1 family.</text>
</comment>
<evidence type="ECO:0000256" key="2">
    <source>
        <dbReference type="ARBA" id="ARBA00038251"/>
    </source>
</evidence>
<dbReference type="PANTHER" id="PTHR23083:SF464">
    <property type="entry name" value="TETRATRICOPEPTIDE REPEAT DOMAIN 7, ISOFORM A"/>
    <property type="match status" value="1"/>
</dbReference>
<comment type="caution">
    <text evidence="4">The sequence shown here is derived from an EMBL/GenBank/DDBJ whole genome shotgun (WGS) entry which is preliminary data.</text>
</comment>
<comment type="function">
    <text evidence="1">Involved in endocytosis.</text>
</comment>
<feature type="compositionally biased region" description="Basic residues" evidence="3">
    <location>
        <begin position="804"/>
        <end position="822"/>
    </location>
</feature>
<feature type="compositionally biased region" description="Polar residues" evidence="3">
    <location>
        <begin position="761"/>
        <end position="794"/>
    </location>
</feature>
<feature type="compositionally biased region" description="Low complexity" evidence="3">
    <location>
        <begin position="1088"/>
        <end position="1107"/>
    </location>
</feature>
<organism evidence="4 5">
    <name type="scientific">Apiospora marii</name>
    <dbReference type="NCBI Taxonomy" id="335849"/>
    <lineage>
        <taxon>Eukaryota</taxon>
        <taxon>Fungi</taxon>
        <taxon>Dikarya</taxon>
        <taxon>Ascomycota</taxon>
        <taxon>Pezizomycotina</taxon>
        <taxon>Sordariomycetes</taxon>
        <taxon>Xylariomycetidae</taxon>
        <taxon>Amphisphaeriales</taxon>
        <taxon>Apiosporaceae</taxon>
        <taxon>Apiospora</taxon>
    </lineage>
</organism>
<evidence type="ECO:0000256" key="3">
    <source>
        <dbReference type="SAM" id="MobiDB-lite"/>
    </source>
</evidence>
<feature type="region of interest" description="Disordered" evidence="3">
    <location>
        <begin position="719"/>
        <end position="858"/>
    </location>
</feature>
<proteinExistence type="inferred from homology"/>